<evidence type="ECO:0000313" key="2">
    <source>
        <dbReference type="Proteomes" id="UP000245207"/>
    </source>
</evidence>
<protein>
    <submittedName>
        <fullName evidence="1">Threonyl-tRNA synthetase</fullName>
    </submittedName>
</protein>
<comment type="caution">
    <text evidence="1">The sequence shown here is derived from an EMBL/GenBank/DDBJ whole genome shotgun (WGS) entry which is preliminary data.</text>
</comment>
<organism evidence="1 2">
    <name type="scientific">Artemisia annua</name>
    <name type="common">Sweet wormwood</name>
    <dbReference type="NCBI Taxonomy" id="35608"/>
    <lineage>
        <taxon>Eukaryota</taxon>
        <taxon>Viridiplantae</taxon>
        <taxon>Streptophyta</taxon>
        <taxon>Embryophyta</taxon>
        <taxon>Tracheophyta</taxon>
        <taxon>Spermatophyta</taxon>
        <taxon>Magnoliopsida</taxon>
        <taxon>eudicotyledons</taxon>
        <taxon>Gunneridae</taxon>
        <taxon>Pentapetalae</taxon>
        <taxon>asterids</taxon>
        <taxon>campanulids</taxon>
        <taxon>Asterales</taxon>
        <taxon>Asteraceae</taxon>
        <taxon>Asteroideae</taxon>
        <taxon>Anthemideae</taxon>
        <taxon>Artemisiinae</taxon>
        <taxon>Artemisia</taxon>
    </lineage>
</organism>
<keyword evidence="1" id="KW-0436">Ligase</keyword>
<evidence type="ECO:0000313" key="1">
    <source>
        <dbReference type="EMBL" id="PWA54350.1"/>
    </source>
</evidence>
<keyword evidence="1" id="KW-0030">Aminoacyl-tRNA synthetase</keyword>
<keyword evidence="2" id="KW-1185">Reference proteome</keyword>
<reference evidence="1 2" key="1">
    <citation type="journal article" date="2018" name="Mol. Plant">
        <title>The genome of Artemisia annua provides insight into the evolution of Asteraceae family and artemisinin biosynthesis.</title>
        <authorList>
            <person name="Shen Q."/>
            <person name="Zhang L."/>
            <person name="Liao Z."/>
            <person name="Wang S."/>
            <person name="Yan T."/>
            <person name="Shi P."/>
            <person name="Liu M."/>
            <person name="Fu X."/>
            <person name="Pan Q."/>
            <person name="Wang Y."/>
            <person name="Lv Z."/>
            <person name="Lu X."/>
            <person name="Zhang F."/>
            <person name="Jiang W."/>
            <person name="Ma Y."/>
            <person name="Chen M."/>
            <person name="Hao X."/>
            <person name="Li L."/>
            <person name="Tang Y."/>
            <person name="Lv G."/>
            <person name="Zhou Y."/>
            <person name="Sun X."/>
            <person name="Brodelius P.E."/>
            <person name="Rose J.K.C."/>
            <person name="Tang K."/>
        </authorList>
    </citation>
    <scope>NUCLEOTIDE SEQUENCE [LARGE SCALE GENOMIC DNA]</scope>
    <source>
        <strain evidence="2">cv. Huhao1</strain>
        <tissue evidence="1">Leaf</tissue>
    </source>
</reference>
<dbReference type="GO" id="GO:0004812">
    <property type="term" value="F:aminoacyl-tRNA ligase activity"/>
    <property type="evidence" value="ECO:0007669"/>
    <property type="project" value="UniProtKB-KW"/>
</dbReference>
<accession>A0A2U1LZG0</accession>
<dbReference type="EMBL" id="PKPP01007104">
    <property type="protein sequence ID" value="PWA54350.1"/>
    <property type="molecule type" value="Genomic_DNA"/>
</dbReference>
<sequence length="103" mass="11710">MASSATHHPLFTSSLKLPSTTNPISKHYLLNPKKLQSFYLFKKPHFHRFSAVATDPSTAVDKNLAEDAPPVEKVVLPTNESSNKLLRIRHTVISIPFCYFWFL</sequence>
<dbReference type="Proteomes" id="UP000245207">
    <property type="component" value="Unassembled WGS sequence"/>
</dbReference>
<dbReference type="AlphaFoldDB" id="A0A2U1LZG0"/>
<gene>
    <name evidence="1" type="ORF">CTI12_AA436600</name>
</gene>
<name>A0A2U1LZG0_ARTAN</name>
<proteinExistence type="predicted"/>
<dbReference type="STRING" id="35608.A0A2U1LZG0"/>